<dbReference type="Pfam" id="PF16984">
    <property type="entry name" value="Grp7_allergen"/>
    <property type="match status" value="1"/>
</dbReference>
<dbReference type="EMBL" id="JABSTU010000005">
    <property type="protein sequence ID" value="KAH8032594.1"/>
    <property type="molecule type" value="Genomic_DNA"/>
</dbReference>
<gene>
    <name evidence="1" type="ORF">HPB51_026047</name>
</gene>
<sequence>MRRGKHGQETMSLRIAAVLLLAVYTYASPGHIDFVLDQLLSSAGVDVLPLPDISFDVDNQHNWTFAGYVEFHLQNGTLINLRRRVRRVGDCGLRGDQENGAPFVELWCNLNLRGVVAHYDVQVIVDDRTNMAVAELLVDTGNIYFKLEARQENCTECSQITDFQVTEVAARMKPLEQNMDYIAEVVQKFESEVVSRAPRHISYAFSTAYKRALADKITPLKATDFTDLA</sequence>
<comment type="caution">
    <text evidence="1">The sequence shown here is derived from an EMBL/GenBank/DDBJ whole genome shotgun (WGS) entry which is preliminary data.</text>
</comment>
<name>A0A9J6EE64_RHIMP</name>
<organism evidence="1 2">
    <name type="scientific">Rhipicephalus microplus</name>
    <name type="common">Cattle tick</name>
    <name type="synonym">Boophilus microplus</name>
    <dbReference type="NCBI Taxonomy" id="6941"/>
    <lineage>
        <taxon>Eukaryota</taxon>
        <taxon>Metazoa</taxon>
        <taxon>Ecdysozoa</taxon>
        <taxon>Arthropoda</taxon>
        <taxon>Chelicerata</taxon>
        <taxon>Arachnida</taxon>
        <taxon>Acari</taxon>
        <taxon>Parasitiformes</taxon>
        <taxon>Ixodida</taxon>
        <taxon>Ixodoidea</taxon>
        <taxon>Ixodidae</taxon>
        <taxon>Rhipicephalinae</taxon>
        <taxon>Rhipicephalus</taxon>
        <taxon>Boophilus</taxon>
    </lineage>
</organism>
<dbReference type="Proteomes" id="UP000821866">
    <property type="component" value="Chromosome 3"/>
</dbReference>
<proteinExistence type="predicted"/>
<evidence type="ECO:0000313" key="1">
    <source>
        <dbReference type="EMBL" id="KAH8032594.1"/>
    </source>
</evidence>
<dbReference type="InterPro" id="IPR038602">
    <property type="entry name" value="Mite_allergen_7_sf"/>
</dbReference>
<accession>A0A9J6EE64</accession>
<reference evidence="1" key="2">
    <citation type="submission" date="2021-09" db="EMBL/GenBank/DDBJ databases">
        <authorList>
            <person name="Jia N."/>
            <person name="Wang J."/>
            <person name="Shi W."/>
            <person name="Du L."/>
            <person name="Sun Y."/>
            <person name="Zhan W."/>
            <person name="Jiang J."/>
            <person name="Wang Q."/>
            <person name="Zhang B."/>
            <person name="Ji P."/>
            <person name="Sakyi L.B."/>
            <person name="Cui X."/>
            <person name="Yuan T."/>
            <person name="Jiang B."/>
            <person name="Yang W."/>
            <person name="Lam T.T.-Y."/>
            <person name="Chang Q."/>
            <person name="Ding S."/>
            <person name="Wang X."/>
            <person name="Zhu J."/>
            <person name="Ruan X."/>
            <person name="Zhao L."/>
            <person name="Wei J."/>
            <person name="Que T."/>
            <person name="Du C."/>
            <person name="Cheng J."/>
            <person name="Dai P."/>
            <person name="Han X."/>
            <person name="Huang E."/>
            <person name="Gao Y."/>
            <person name="Liu J."/>
            <person name="Shao H."/>
            <person name="Ye R."/>
            <person name="Li L."/>
            <person name="Wei W."/>
            <person name="Wang X."/>
            <person name="Wang C."/>
            <person name="Huo Q."/>
            <person name="Li W."/>
            <person name="Guo W."/>
            <person name="Chen H."/>
            <person name="Chen S."/>
            <person name="Zhou L."/>
            <person name="Zhou L."/>
            <person name="Ni X."/>
            <person name="Tian J."/>
            <person name="Zhou Y."/>
            <person name="Sheng Y."/>
            <person name="Liu T."/>
            <person name="Pan Y."/>
            <person name="Xia L."/>
            <person name="Li J."/>
            <person name="Zhao F."/>
            <person name="Cao W."/>
        </authorList>
    </citation>
    <scope>NUCLEOTIDE SEQUENCE</scope>
    <source>
        <strain evidence="1">Rmic-2018</strain>
        <tissue evidence="1">Larvae</tissue>
    </source>
</reference>
<evidence type="ECO:0000313" key="2">
    <source>
        <dbReference type="Proteomes" id="UP000821866"/>
    </source>
</evidence>
<dbReference type="VEuPathDB" id="VectorBase:LOC119164837"/>
<dbReference type="InterPro" id="IPR020234">
    <property type="entry name" value="Mite_allergen_group-7"/>
</dbReference>
<reference evidence="1" key="1">
    <citation type="journal article" date="2020" name="Cell">
        <title>Large-Scale Comparative Analyses of Tick Genomes Elucidate Their Genetic Diversity and Vector Capacities.</title>
        <authorList>
            <consortium name="Tick Genome and Microbiome Consortium (TIGMIC)"/>
            <person name="Jia N."/>
            <person name="Wang J."/>
            <person name="Shi W."/>
            <person name="Du L."/>
            <person name="Sun Y."/>
            <person name="Zhan W."/>
            <person name="Jiang J.F."/>
            <person name="Wang Q."/>
            <person name="Zhang B."/>
            <person name="Ji P."/>
            <person name="Bell-Sakyi L."/>
            <person name="Cui X.M."/>
            <person name="Yuan T.T."/>
            <person name="Jiang B.G."/>
            <person name="Yang W.F."/>
            <person name="Lam T.T."/>
            <person name="Chang Q.C."/>
            <person name="Ding S.J."/>
            <person name="Wang X.J."/>
            <person name="Zhu J.G."/>
            <person name="Ruan X.D."/>
            <person name="Zhao L."/>
            <person name="Wei J.T."/>
            <person name="Ye R.Z."/>
            <person name="Que T.C."/>
            <person name="Du C.H."/>
            <person name="Zhou Y.H."/>
            <person name="Cheng J.X."/>
            <person name="Dai P.F."/>
            <person name="Guo W.B."/>
            <person name="Han X.H."/>
            <person name="Huang E.J."/>
            <person name="Li L.F."/>
            <person name="Wei W."/>
            <person name="Gao Y.C."/>
            <person name="Liu J.Z."/>
            <person name="Shao H.Z."/>
            <person name="Wang X."/>
            <person name="Wang C.C."/>
            <person name="Yang T.C."/>
            <person name="Huo Q.B."/>
            <person name="Li W."/>
            <person name="Chen H.Y."/>
            <person name="Chen S.E."/>
            <person name="Zhou L.G."/>
            <person name="Ni X.B."/>
            <person name="Tian J.H."/>
            <person name="Sheng Y."/>
            <person name="Liu T."/>
            <person name="Pan Y.S."/>
            <person name="Xia L.Y."/>
            <person name="Li J."/>
            <person name="Zhao F."/>
            <person name="Cao W.C."/>
        </authorList>
    </citation>
    <scope>NUCLEOTIDE SEQUENCE</scope>
    <source>
        <strain evidence="1">Rmic-2018</strain>
    </source>
</reference>
<dbReference type="AlphaFoldDB" id="A0A9J6EE64"/>
<protein>
    <submittedName>
        <fullName evidence="1">Uncharacterized protein</fullName>
    </submittedName>
</protein>
<dbReference type="Gene3D" id="3.15.10.50">
    <property type="match status" value="1"/>
</dbReference>
<keyword evidence="2" id="KW-1185">Reference proteome</keyword>